<sequence>MCIIVRSKNGGSSLGLSLINKAAQELINYCNEKNGNPIVLNGIDSLEEFKVSGTSEQKRFLLFYGTLCDNALNWEGVQNSISDCIIYAIDTKGRSIGIPGERCIILTNSVYIGFERRWQLPDSKFTRAICENENATYLVCKILNEAAKKICMREMSERSAVHHAKNECDNIVRRVFAKNPQIQSEVMFGIVSFVGRFKQYFKCTEFYD</sequence>
<protein>
    <submittedName>
        <fullName evidence="1">Uncharacterized protein</fullName>
    </submittedName>
</protein>
<reference evidence="1 2" key="1">
    <citation type="submission" date="2016-07" db="EMBL/GenBank/DDBJ databases">
        <title>Draft genome of Scalindua rubra, obtained from a brine-seawater interface in the Red Sea, sheds light on salt adaptation in anammox bacteria.</title>
        <authorList>
            <person name="Speth D.R."/>
            <person name="Lagkouvardos I."/>
            <person name="Wang Y."/>
            <person name="Qian P.-Y."/>
            <person name="Dutilh B.E."/>
            <person name="Jetten M.S."/>
        </authorList>
    </citation>
    <scope>NUCLEOTIDE SEQUENCE [LARGE SCALE GENOMIC DNA]</scope>
    <source>
        <strain evidence="1">BSI-1</strain>
    </source>
</reference>
<evidence type="ECO:0000313" key="2">
    <source>
        <dbReference type="Proteomes" id="UP000094056"/>
    </source>
</evidence>
<organism evidence="1 2">
    <name type="scientific">Candidatus Scalindua rubra</name>
    <dbReference type="NCBI Taxonomy" id="1872076"/>
    <lineage>
        <taxon>Bacteria</taxon>
        <taxon>Pseudomonadati</taxon>
        <taxon>Planctomycetota</taxon>
        <taxon>Candidatus Brocadiia</taxon>
        <taxon>Candidatus Brocadiales</taxon>
        <taxon>Candidatus Scalinduaceae</taxon>
        <taxon>Candidatus Scalindua</taxon>
    </lineage>
</organism>
<gene>
    <name evidence="1" type="ORF">SCARUB_02208</name>
</gene>
<dbReference type="Proteomes" id="UP000094056">
    <property type="component" value="Unassembled WGS sequence"/>
</dbReference>
<proteinExistence type="predicted"/>
<name>A0A1E3XAJ3_9BACT</name>
<accession>A0A1E3XAJ3</accession>
<dbReference type="EMBL" id="MAYW01000053">
    <property type="protein sequence ID" value="ODS32656.1"/>
    <property type="molecule type" value="Genomic_DNA"/>
</dbReference>
<comment type="caution">
    <text evidence="1">The sequence shown here is derived from an EMBL/GenBank/DDBJ whole genome shotgun (WGS) entry which is preliminary data.</text>
</comment>
<evidence type="ECO:0000313" key="1">
    <source>
        <dbReference type="EMBL" id="ODS32656.1"/>
    </source>
</evidence>
<dbReference type="AlphaFoldDB" id="A0A1E3XAJ3"/>